<accession>A0A917TTH8</accession>
<reference evidence="1" key="2">
    <citation type="submission" date="2020-09" db="EMBL/GenBank/DDBJ databases">
        <authorList>
            <person name="Sun Q."/>
            <person name="Ohkuma M."/>
        </authorList>
    </citation>
    <scope>NUCLEOTIDE SEQUENCE</scope>
    <source>
        <strain evidence="1">JCM 19831</strain>
    </source>
</reference>
<evidence type="ECO:0008006" key="3">
    <source>
        <dbReference type="Google" id="ProtNLM"/>
    </source>
</evidence>
<dbReference type="AlphaFoldDB" id="A0A917TTH8"/>
<evidence type="ECO:0000313" key="2">
    <source>
        <dbReference type="Proteomes" id="UP000642070"/>
    </source>
</evidence>
<keyword evidence="2" id="KW-1185">Reference proteome</keyword>
<gene>
    <name evidence="1" type="ORF">GCM10007977_041120</name>
</gene>
<name>A0A917TTH8_9ACTN</name>
<dbReference type="EMBL" id="BMPI01000019">
    <property type="protein sequence ID" value="GGM35422.1"/>
    <property type="molecule type" value="Genomic_DNA"/>
</dbReference>
<proteinExistence type="predicted"/>
<reference evidence="1" key="1">
    <citation type="journal article" date="2014" name="Int. J. Syst. Evol. Microbiol.">
        <title>Complete genome sequence of Corynebacterium casei LMG S-19264T (=DSM 44701T), isolated from a smear-ripened cheese.</title>
        <authorList>
            <consortium name="US DOE Joint Genome Institute (JGI-PGF)"/>
            <person name="Walter F."/>
            <person name="Albersmeier A."/>
            <person name="Kalinowski J."/>
            <person name="Ruckert C."/>
        </authorList>
    </citation>
    <scope>NUCLEOTIDE SEQUENCE</scope>
    <source>
        <strain evidence="1">JCM 19831</strain>
    </source>
</reference>
<evidence type="ECO:0000313" key="1">
    <source>
        <dbReference type="EMBL" id="GGM35422.1"/>
    </source>
</evidence>
<sequence>MIDGWSDHPPTTYTFETALTEGDHTIKVEYFDSGGGALARCSVIRL</sequence>
<protein>
    <recommendedName>
        <fullName evidence="3">PA14 domain-containing protein</fullName>
    </recommendedName>
</protein>
<organism evidence="1 2">
    <name type="scientific">Dactylosporangium sucinum</name>
    <dbReference type="NCBI Taxonomy" id="1424081"/>
    <lineage>
        <taxon>Bacteria</taxon>
        <taxon>Bacillati</taxon>
        <taxon>Actinomycetota</taxon>
        <taxon>Actinomycetes</taxon>
        <taxon>Micromonosporales</taxon>
        <taxon>Micromonosporaceae</taxon>
        <taxon>Dactylosporangium</taxon>
    </lineage>
</organism>
<comment type="caution">
    <text evidence="1">The sequence shown here is derived from an EMBL/GenBank/DDBJ whole genome shotgun (WGS) entry which is preliminary data.</text>
</comment>
<dbReference type="Proteomes" id="UP000642070">
    <property type="component" value="Unassembled WGS sequence"/>
</dbReference>